<dbReference type="EMBL" id="JABRWJ010000002">
    <property type="protein sequence ID" value="NRF66445.1"/>
    <property type="molecule type" value="Genomic_DNA"/>
</dbReference>
<dbReference type="InterPro" id="IPR029074">
    <property type="entry name" value="Imm49"/>
</dbReference>
<keyword evidence="2" id="KW-1185">Reference proteome</keyword>
<dbReference type="Pfam" id="PF15575">
    <property type="entry name" value="Imm49"/>
    <property type="match status" value="1"/>
</dbReference>
<evidence type="ECO:0000313" key="1">
    <source>
        <dbReference type="EMBL" id="NRF66445.1"/>
    </source>
</evidence>
<organism evidence="1 2">
    <name type="scientific">Pseudaquabacterium terrae</name>
    <dbReference type="NCBI Taxonomy" id="2732868"/>
    <lineage>
        <taxon>Bacteria</taxon>
        <taxon>Pseudomonadati</taxon>
        <taxon>Pseudomonadota</taxon>
        <taxon>Betaproteobacteria</taxon>
        <taxon>Burkholderiales</taxon>
        <taxon>Sphaerotilaceae</taxon>
        <taxon>Pseudaquabacterium</taxon>
    </lineage>
</organism>
<reference evidence="1 2" key="1">
    <citation type="submission" date="2020-05" db="EMBL/GenBank/DDBJ databases">
        <title>Aquincola sp. isolate from soil.</title>
        <authorList>
            <person name="Han J."/>
            <person name="Kim D.-U."/>
        </authorList>
    </citation>
    <scope>NUCLEOTIDE SEQUENCE [LARGE SCALE GENOMIC DNA]</scope>
    <source>
        <strain evidence="1 2">S2</strain>
    </source>
</reference>
<accession>A0ABX2EDL7</accession>
<sequence length="256" mass="28521">MKLADYLEIVAYDIGFWLTAFQNPSYPTADLGEACIDVCAKLRAAAIIALLSRTSYDTFAHNLIRSGRCRVSYLQRVRQTGQPDHHQASARIDAFLDAVAAGDFALARDIASLSPRDWRPGHEYEDDWCHAQIAHALLAPLQDVGRIQSLFQRWEQVLDGQPEARVPVLRALADRDAAAFDAAFEALLDQRTAQIDAERARARIEEPALIAGRQIFVEGLAMLRIAVQLGLPTQREYRYCPSVARQGTAPPLAPEW</sequence>
<dbReference type="Proteomes" id="UP000737171">
    <property type="component" value="Unassembled WGS sequence"/>
</dbReference>
<dbReference type="RefSeq" id="WP_173121530.1">
    <property type="nucleotide sequence ID" value="NZ_JABRWJ010000002.1"/>
</dbReference>
<name>A0ABX2EDL7_9BURK</name>
<protein>
    <submittedName>
        <fullName evidence="1">Immunity 49 family protein</fullName>
    </submittedName>
</protein>
<gene>
    <name evidence="1" type="ORF">HLB44_05570</name>
</gene>
<evidence type="ECO:0000313" key="2">
    <source>
        <dbReference type="Proteomes" id="UP000737171"/>
    </source>
</evidence>
<proteinExistence type="predicted"/>
<comment type="caution">
    <text evidence="1">The sequence shown here is derived from an EMBL/GenBank/DDBJ whole genome shotgun (WGS) entry which is preliminary data.</text>
</comment>